<dbReference type="GO" id="GO:0003723">
    <property type="term" value="F:RNA binding"/>
    <property type="evidence" value="ECO:0007669"/>
    <property type="project" value="UniProtKB-UniRule"/>
</dbReference>
<dbReference type="GO" id="GO:0015031">
    <property type="term" value="P:protein transport"/>
    <property type="evidence" value="ECO:0007669"/>
    <property type="project" value="UniProtKB-UniRule"/>
</dbReference>
<dbReference type="InterPro" id="IPR038187">
    <property type="entry name" value="NAC_A/B_dom_sf"/>
</dbReference>
<keyword evidence="1 4" id="KW-0813">Transport</keyword>
<dbReference type="AlphaFoldDB" id="A0A2V2N067"/>
<keyword evidence="2 4" id="KW-0694">RNA-binding</keyword>
<evidence type="ECO:0000256" key="1">
    <source>
        <dbReference type="ARBA" id="ARBA00022448"/>
    </source>
</evidence>
<accession>A0A2V2N067</accession>
<comment type="subunit">
    <text evidence="4">Homodimer. Interacts with the ribosome. Binds ribosomal RNA.</text>
</comment>
<dbReference type="PROSITE" id="PS51151">
    <property type="entry name" value="NAC_AB"/>
    <property type="match status" value="1"/>
</dbReference>
<comment type="caution">
    <text evidence="7">The sequence shown here is derived from an EMBL/GenBank/DDBJ whole genome shotgun (WGS) entry which is preliminary data.</text>
</comment>
<gene>
    <name evidence="4" type="primary">nac</name>
    <name evidence="7" type="ORF">DK846_16020</name>
</gene>
<evidence type="ECO:0000259" key="6">
    <source>
        <dbReference type="PROSITE" id="PS51151"/>
    </source>
</evidence>
<feature type="domain" description="NAC-A/B" evidence="6">
    <location>
        <begin position="4"/>
        <end position="72"/>
    </location>
</feature>
<comment type="function">
    <text evidence="4">Contacts the emerging nascent chain on the ribosome.</text>
</comment>
<evidence type="ECO:0000313" key="8">
    <source>
        <dbReference type="Proteomes" id="UP000245657"/>
    </source>
</evidence>
<name>A0A2V2N067_9EURY</name>
<dbReference type="Gene3D" id="1.10.8.10">
    <property type="entry name" value="DNA helicase RuvA subunit, C-terminal domain"/>
    <property type="match status" value="1"/>
</dbReference>
<dbReference type="SMART" id="SM01407">
    <property type="entry name" value="NAC"/>
    <property type="match status" value="1"/>
</dbReference>
<comment type="similarity">
    <text evidence="4">Belongs to the NAC-alpha family.</text>
</comment>
<keyword evidence="3 4" id="KW-0653">Protein transport</keyword>
<evidence type="ECO:0000313" key="7">
    <source>
        <dbReference type="EMBL" id="PWR69938.1"/>
    </source>
</evidence>
<dbReference type="RefSeq" id="WP_109970003.1">
    <property type="nucleotide sequence ID" value="NZ_CP176093.1"/>
</dbReference>
<dbReference type="GeneID" id="97547459"/>
<dbReference type="Pfam" id="PF01849">
    <property type="entry name" value="NAC"/>
    <property type="match status" value="1"/>
</dbReference>
<proteinExistence type="inferred from homology"/>
<dbReference type="Proteomes" id="UP000245657">
    <property type="component" value="Unassembled WGS sequence"/>
</dbReference>
<evidence type="ECO:0000256" key="3">
    <source>
        <dbReference type="ARBA" id="ARBA00022927"/>
    </source>
</evidence>
<evidence type="ECO:0000256" key="2">
    <source>
        <dbReference type="ARBA" id="ARBA00022884"/>
    </source>
</evidence>
<dbReference type="CDD" id="cd14359">
    <property type="entry name" value="UBA_AeNAC"/>
    <property type="match status" value="1"/>
</dbReference>
<dbReference type="SUPFAM" id="SSF46934">
    <property type="entry name" value="UBA-like"/>
    <property type="match status" value="1"/>
</dbReference>
<keyword evidence="8" id="KW-1185">Reference proteome</keyword>
<dbReference type="InterPro" id="IPR009060">
    <property type="entry name" value="UBA-like_sf"/>
</dbReference>
<protein>
    <recommendedName>
        <fullName evidence="4 5">Nascent polypeptide-associated complex protein</fullName>
    </recommendedName>
</protein>
<evidence type="ECO:0000256" key="5">
    <source>
        <dbReference type="NCBIfam" id="TIGR00264"/>
    </source>
</evidence>
<dbReference type="InterPro" id="IPR002715">
    <property type="entry name" value="Nas_poly-pep-assoc_cplx_dom"/>
</dbReference>
<organism evidence="7 8">
    <name type="scientific">Methanospirillum lacunae</name>
    <dbReference type="NCBI Taxonomy" id="668570"/>
    <lineage>
        <taxon>Archaea</taxon>
        <taxon>Methanobacteriati</taxon>
        <taxon>Methanobacteriota</taxon>
        <taxon>Stenosarchaea group</taxon>
        <taxon>Methanomicrobia</taxon>
        <taxon>Methanomicrobiales</taxon>
        <taxon>Methanospirillaceae</taxon>
        <taxon>Methanospirillum</taxon>
    </lineage>
</organism>
<dbReference type="HAMAP" id="MF_00814">
    <property type="entry name" value="NAC_arch"/>
    <property type="match status" value="1"/>
</dbReference>
<reference evidence="7 8" key="1">
    <citation type="submission" date="2018-05" db="EMBL/GenBank/DDBJ databases">
        <title>Draft genome of Methanospirillum lacunae Ki8-1.</title>
        <authorList>
            <person name="Dueholm M.S."/>
            <person name="Nielsen P.H."/>
            <person name="Bakmann L.F."/>
            <person name="Otzen D.E."/>
        </authorList>
    </citation>
    <scope>NUCLEOTIDE SEQUENCE [LARGE SCALE GENOMIC DNA]</scope>
    <source>
        <strain evidence="7 8">Ki8-1</strain>
    </source>
</reference>
<dbReference type="OrthoDB" id="53273at2157"/>
<evidence type="ECO:0000256" key="4">
    <source>
        <dbReference type="HAMAP-Rule" id="MF_00814"/>
    </source>
</evidence>
<dbReference type="Gene3D" id="2.20.70.30">
    <property type="entry name" value="Nascent polypeptide-associated complex domain"/>
    <property type="match status" value="1"/>
</dbReference>
<sequence length="114" mass="12500">MIPGMNPRKMKQMMKQLGMDVRPVDDVQEIVITTPQGKYVFDQAEVAIMKMQGITTWQITGEPRFEEAALTIPDEDISLVAEQAGVPVENARAALEKSNGDIADAILNLTGKAE</sequence>
<dbReference type="EMBL" id="QGMY01000017">
    <property type="protein sequence ID" value="PWR69938.1"/>
    <property type="molecule type" value="Genomic_DNA"/>
</dbReference>
<dbReference type="InterPro" id="IPR005231">
    <property type="entry name" value="NAC_arc"/>
</dbReference>
<dbReference type="NCBIfam" id="TIGR00264">
    <property type="entry name" value="archaeal-type nascent polypeptide-associated complex protein"/>
    <property type="match status" value="1"/>
</dbReference>